<dbReference type="EMBL" id="FJOG01000011">
    <property type="protein sequence ID" value="CZR57972.1"/>
    <property type="molecule type" value="Genomic_DNA"/>
</dbReference>
<reference evidence="4 5" key="1">
    <citation type="submission" date="2016-03" db="EMBL/GenBank/DDBJ databases">
        <authorList>
            <person name="Ploux O."/>
        </authorList>
    </citation>
    <scope>NUCLEOTIDE SEQUENCE [LARGE SCALE GENOMIC DNA]</scope>
    <source>
        <strain evidence="4 5">UAMH 11012</strain>
    </source>
</reference>
<dbReference type="Pfam" id="PF11999">
    <property type="entry name" value="Ice_binding"/>
    <property type="match status" value="1"/>
</dbReference>
<comment type="similarity">
    <text evidence="1">Belongs to the ice-binding protein family.</text>
</comment>
<gene>
    <name evidence="4" type="ORF">PAC_07862</name>
</gene>
<dbReference type="InterPro" id="IPR021884">
    <property type="entry name" value="Ice-bd_prot"/>
</dbReference>
<accession>A0A1L7WYX3</accession>
<evidence type="ECO:0000256" key="1">
    <source>
        <dbReference type="ARBA" id="ARBA00005445"/>
    </source>
</evidence>
<organism evidence="4 5">
    <name type="scientific">Phialocephala subalpina</name>
    <dbReference type="NCBI Taxonomy" id="576137"/>
    <lineage>
        <taxon>Eukaryota</taxon>
        <taxon>Fungi</taxon>
        <taxon>Dikarya</taxon>
        <taxon>Ascomycota</taxon>
        <taxon>Pezizomycotina</taxon>
        <taxon>Leotiomycetes</taxon>
        <taxon>Helotiales</taxon>
        <taxon>Mollisiaceae</taxon>
        <taxon>Phialocephala</taxon>
        <taxon>Phialocephala fortinii species complex</taxon>
    </lineage>
</organism>
<proteinExistence type="inferred from homology"/>
<dbReference type="OrthoDB" id="10264374at2759"/>
<feature type="signal peptide" evidence="3">
    <location>
        <begin position="1"/>
        <end position="20"/>
    </location>
</feature>
<evidence type="ECO:0000313" key="5">
    <source>
        <dbReference type="Proteomes" id="UP000184330"/>
    </source>
</evidence>
<evidence type="ECO:0000256" key="3">
    <source>
        <dbReference type="SAM" id="SignalP"/>
    </source>
</evidence>
<dbReference type="STRING" id="576137.A0A1L7WYX3"/>
<dbReference type="AlphaFoldDB" id="A0A1L7WYX3"/>
<evidence type="ECO:0000256" key="2">
    <source>
        <dbReference type="ARBA" id="ARBA00022729"/>
    </source>
</evidence>
<keyword evidence="2 3" id="KW-0732">Signal</keyword>
<protein>
    <submittedName>
        <fullName evidence="4">Uncharacterized protein</fullName>
    </submittedName>
</protein>
<feature type="chain" id="PRO_5012340593" evidence="3">
    <location>
        <begin position="21"/>
        <end position="138"/>
    </location>
</feature>
<sequence length="138" mass="14121">MRIILFLALTATTSFDLVQATISLGAASTYAVLGYTSITNAGPTDIIDSIGTVGTSITGFPPGIYSGSEDRASQALPAFEAASVAYLAISTLPSATILTGNLGGRVLRPGTYKFVSSAQLSGILILAGTGSCEDAWYF</sequence>
<dbReference type="Proteomes" id="UP000184330">
    <property type="component" value="Unassembled WGS sequence"/>
</dbReference>
<evidence type="ECO:0000313" key="4">
    <source>
        <dbReference type="EMBL" id="CZR57972.1"/>
    </source>
</evidence>
<name>A0A1L7WYX3_9HELO</name>
<keyword evidence="5" id="KW-1185">Reference proteome</keyword>